<dbReference type="EMBL" id="JAATHJ010000016">
    <property type="protein sequence ID" value="NJP38075.1"/>
    <property type="molecule type" value="Genomic_DNA"/>
</dbReference>
<proteinExistence type="inferred from homology"/>
<protein>
    <submittedName>
        <fullName evidence="3">Amidase</fullName>
        <ecNumber evidence="3">3.5.1.4</ecNumber>
    </submittedName>
</protein>
<dbReference type="Gene3D" id="3.90.1300.10">
    <property type="entry name" value="Amidase signature (AS) domain"/>
    <property type="match status" value="1"/>
</dbReference>
<reference evidence="3 4" key="1">
    <citation type="submission" date="2020-03" db="EMBL/GenBank/DDBJ databases">
        <title>Assessment of the enzymatic potential of alkaline-tolerant lipase obtained from Bacillus luteus H11 (technogenic soil) for the bioremediation of saline soils contaminated with petroleum substances.</title>
        <authorList>
            <person name="Kalwasinska A."/>
        </authorList>
    </citation>
    <scope>NUCLEOTIDE SEQUENCE [LARGE SCALE GENOMIC DNA]</scope>
    <source>
        <strain evidence="3 4">H11</strain>
    </source>
</reference>
<keyword evidence="3" id="KW-0378">Hydrolase</keyword>
<dbReference type="GO" id="GO:0004040">
    <property type="term" value="F:amidase activity"/>
    <property type="evidence" value="ECO:0007669"/>
    <property type="project" value="UniProtKB-EC"/>
</dbReference>
<name>A0A969PPM3_9BACI</name>
<feature type="domain" description="Amidase" evidence="2">
    <location>
        <begin position="54"/>
        <end position="461"/>
    </location>
</feature>
<gene>
    <name evidence="3" type="ORF">HCN83_10825</name>
</gene>
<evidence type="ECO:0000259" key="2">
    <source>
        <dbReference type="Pfam" id="PF01425"/>
    </source>
</evidence>
<dbReference type="SUPFAM" id="SSF75304">
    <property type="entry name" value="Amidase signature (AS) enzymes"/>
    <property type="match status" value="1"/>
</dbReference>
<accession>A0A969PPM3</accession>
<evidence type="ECO:0000256" key="1">
    <source>
        <dbReference type="ARBA" id="ARBA00009199"/>
    </source>
</evidence>
<evidence type="ECO:0000313" key="4">
    <source>
        <dbReference type="Proteomes" id="UP000752012"/>
    </source>
</evidence>
<dbReference type="InterPro" id="IPR023631">
    <property type="entry name" value="Amidase_dom"/>
</dbReference>
<dbReference type="PROSITE" id="PS00571">
    <property type="entry name" value="AMIDASES"/>
    <property type="match status" value="1"/>
</dbReference>
<evidence type="ECO:0000313" key="3">
    <source>
        <dbReference type="EMBL" id="NJP38075.1"/>
    </source>
</evidence>
<comment type="caution">
    <text evidence="3">The sequence shown here is derived from an EMBL/GenBank/DDBJ whole genome shotgun (WGS) entry which is preliminary data.</text>
</comment>
<dbReference type="InterPro" id="IPR000120">
    <property type="entry name" value="Amidase"/>
</dbReference>
<comment type="similarity">
    <text evidence="1">Belongs to the amidase family.</text>
</comment>
<organism evidence="3 4">
    <name type="scientific">Alkalicoccus luteus</name>
    <dbReference type="NCBI Taxonomy" id="1237094"/>
    <lineage>
        <taxon>Bacteria</taxon>
        <taxon>Bacillati</taxon>
        <taxon>Bacillota</taxon>
        <taxon>Bacilli</taxon>
        <taxon>Bacillales</taxon>
        <taxon>Bacillaceae</taxon>
        <taxon>Alkalicoccus</taxon>
    </lineage>
</organism>
<dbReference type="PANTHER" id="PTHR11895">
    <property type="entry name" value="TRANSAMIDASE"/>
    <property type="match status" value="1"/>
</dbReference>
<dbReference type="PANTHER" id="PTHR11895:SF7">
    <property type="entry name" value="GLUTAMYL-TRNA(GLN) AMIDOTRANSFERASE SUBUNIT A, MITOCHONDRIAL"/>
    <property type="match status" value="1"/>
</dbReference>
<keyword evidence="4" id="KW-1185">Reference proteome</keyword>
<dbReference type="Proteomes" id="UP000752012">
    <property type="component" value="Unassembled WGS sequence"/>
</dbReference>
<dbReference type="Pfam" id="PF01425">
    <property type="entry name" value="Amidase"/>
    <property type="match status" value="1"/>
</dbReference>
<dbReference type="InterPro" id="IPR020556">
    <property type="entry name" value="Amidase_CS"/>
</dbReference>
<dbReference type="InterPro" id="IPR036928">
    <property type="entry name" value="AS_sf"/>
</dbReference>
<dbReference type="EC" id="3.5.1.4" evidence="3"/>
<dbReference type="AlphaFoldDB" id="A0A969PPM3"/>
<sequence length="484" mass="52016">MRVDEYRSMDALALAAAIWKGETTALQVREAADQAVKQWNPHLNAIIRAVPPESEQKGRFAGVPFVVKDISQAVKGMRLSAGSTLLTAPAEADSYLVKRWKNSGLSIIGQTNTPEFGLKNVTEPKAFGITRNPHDISRSPGGSSGGSAAAVAAGMVPAAGASDGGGSIRIPASFTGLIGLKPTRGRTPVGPGSGRQWQGAAIDFVLTRTVRDCAAMLQTSQHFQPEAAFPWPELPDSAFHLKEPKKVLRIAFSLSSPVGTPVSAEAQESVRRTAAFLEEQGHYIEEKEPGIDGRALIRQYYTMNAGEMSSVVRQLEQAGLTAGGSGLELESWMLQEAGRYVDAAAYSASLKSWDEIAARMEAFHDTFDLYITPAAASRAPKAGELTRTAAEEHALRERMLRGQDRLELIEEMFEPSLVYTPFTQLANLSGQPAVSIPAGSDRGMPLGIQIMAAKGQEELLLQTAFLVEQSSLWTQSLPLMPDQA</sequence>
<dbReference type="RefSeq" id="WP_168007339.1">
    <property type="nucleotide sequence ID" value="NZ_JAATHJ010000016.1"/>
</dbReference>